<dbReference type="Gene3D" id="3.40.390.10">
    <property type="entry name" value="Collagenase (Catalytic Domain)"/>
    <property type="match status" value="1"/>
</dbReference>
<dbReference type="EMBL" id="CANHGI010000006">
    <property type="protein sequence ID" value="CAI5456623.1"/>
    <property type="molecule type" value="Genomic_DNA"/>
</dbReference>
<reference evidence="2" key="1">
    <citation type="submission" date="2022-11" db="EMBL/GenBank/DDBJ databases">
        <authorList>
            <person name="Kikuchi T."/>
        </authorList>
    </citation>
    <scope>NUCLEOTIDE SEQUENCE</scope>
    <source>
        <strain evidence="2">PS1010</strain>
    </source>
</reference>
<evidence type="ECO:0000313" key="2">
    <source>
        <dbReference type="EMBL" id="CAI5456623.1"/>
    </source>
</evidence>
<dbReference type="InterPro" id="IPR024079">
    <property type="entry name" value="MetalloPept_cat_dom_sf"/>
</dbReference>
<accession>A0A9P1J6D5</accession>
<organism evidence="2 3">
    <name type="scientific">Caenorhabditis angaria</name>
    <dbReference type="NCBI Taxonomy" id="860376"/>
    <lineage>
        <taxon>Eukaryota</taxon>
        <taxon>Metazoa</taxon>
        <taxon>Ecdysozoa</taxon>
        <taxon>Nematoda</taxon>
        <taxon>Chromadorea</taxon>
        <taxon>Rhabditida</taxon>
        <taxon>Rhabditina</taxon>
        <taxon>Rhabditomorpha</taxon>
        <taxon>Rhabditoidea</taxon>
        <taxon>Rhabditidae</taxon>
        <taxon>Peloderinae</taxon>
        <taxon>Caenorhabditis</taxon>
    </lineage>
</organism>
<dbReference type="GO" id="GO:0004222">
    <property type="term" value="F:metalloendopeptidase activity"/>
    <property type="evidence" value="ECO:0007669"/>
    <property type="project" value="InterPro"/>
</dbReference>
<sequence length="473" mass="54500">MIENGLSEEIGPCDNFFRHVCPMDDKPYLMKILADEHRSDLSKNYQKTFDPKYQTLVRDVIPYFLNKSSPNIIDNYTETILSNLNNACETNRTEFKGYLDKLEKFFGTPCTSFFCVSQISEFDNCDQALDFVKNSLIATYNVLGLPESINKKILKFMDAPSVLWSYEWFDQHRDLYRKFNETSKEIIEISSKLLADTPWVNRMNITNIFVPYFEQLHISNPDKFRDKIIEYFDDFIKKYNECMKESELPKLFSPLCYITVFSITQSPVTMWNAGFQAMNSHPGLFFSNIVVLLSQINLPSFYIGSVAKVIAHEIGHSLIISKNQDFIPYYSNETTKCVQNQFEKSCEYFQEGKCDTIYSRYDDNGADLFASFMISKLLNSHFGADKNNLVEGTTKNITNAQLAFMASATVFCEKVPSVTQDLEHHANVVRINSIMSQNADFKEAFNCPDNSKMMLAKNEQCHIIGKNAPISRF</sequence>
<comment type="caution">
    <text evidence="2">The sequence shown here is derived from an EMBL/GenBank/DDBJ whole genome shotgun (WGS) entry which is preliminary data.</text>
</comment>
<keyword evidence="3" id="KW-1185">Reference proteome</keyword>
<feature type="domain" description="Peptidase M13 C-terminal" evidence="1">
    <location>
        <begin position="303"/>
        <end position="461"/>
    </location>
</feature>
<dbReference type="PROSITE" id="PS51885">
    <property type="entry name" value="NEPRILYSIN"/>
    <property type="match status" value="1"/>
</dbReference>
<dbReference type="Proteomes" id="UP001152747">
    <property type="component" value="Unassembled WGS sequence"/>
</dbReference>
<dbReference type="InterPro" id="IPR018497">
    <property type="entry name" value="Peptidase_M13_C"/>
</dbReference>
<dbReference type="AlphaFoldDB" id="A0A9P1J6D5"/>
<dbReference type="OrthoDB" id="5799049at2759"/>
<name>A0A9P1J6D5_9PELO</name>
<dbReference type="GO" id="GO:0005886">
    <property type="term" value="C:plasma membrane"/>
    <property type="evidence" value="ECO:0007669"/>
    <property type="project" value="TreeGrafter"/>
</dbReference>
<protein>
    <recommendedName>
        <fullName evidence="1">Peptidase M13 C-terminal domain-containing protein</fullName>
    </recommendedName>
</protein>
<dbReference type="InterPro" id="IPR000718">
    <property type="entry name" value="Peptidase_M13"/>
</dbReference>
<evidence type="ECO:0000313" key="3">
    <source>
        <dbReference type="Proteomes" id="UP001152747"/>
    </source>
</evidence>
<dbReference type="PANTHER" id="PTHR11733:SF208">
    <property type="entry name" value="PEPTIDASE M13 C-TERMINAL DOMAIN-CONTAINING PROTEIN"/>
    <property type="match status" value="1"/>
</dbReference>
<proteinExistence type="predicted"/>
<dbReference type="SUPFAM" id="SSF55486">
    <property type="entry name" value="Metalloproteases ('zincins'), catalytic domain"/>
    <property type="match status" value="1"/>
</dbReference>
<dbReference type="PANTHER" id="PTHR11733">
    <property type="entry name" value="ZINC METALLOPROTEASE FAMILY M13 NEPRILYSIN-RELATED"/>
    <property type="match status" value="1"/>
</dbReference>
<dbReference type="GO" id="GO:0016485">
    <property type="term" value="P:protein processing"/>
    <property type="evidence" value="ECO:0007669"/>
    <property type="project" value="TreeGrafter"/>
</dbReference>
<gene>
    <name evidence="2" type="ORF">CAMP_LOCUS19260</name>
</gene>
<evidence type="ECO:0000259" key="1">
    <source>
        <dbReference type="Pfam" id="PF01431"/>
    </source>
</evidence>
<dbReference type="Pfam" id="PF01431">
    <property type="entry name" value="Peptidase_M13"/>
    <property type="match status" value="1"/>
</dbReference>